<organism evidence="1 2">
    <name type="scientific">Coniosporium uncinatum</name>
    <dbReference type="NCBI Taxonomy" id="93489"/>
    <lineage>
        <taxon>Eukaryota</taxon>
        <taxon>Fungi</taxon>
        <taxon>Dikarya</taxon>
        <taxon>Ascomycota</taxon>
        <taxon>Pezizomycotina</taxon>
        <taxon>Dothideomycetes</taxon>
        <taxon>Dothideomycetes incertae sedis</taxon>
        <taxon>Coniosporium</taxon>
    </lineage>
</organism>
<sequence length="60" mass="6985">AARDPDEEGDYMAFEQLMAEAAQKKDRKQEKKEKEKEKEKEKKSHLHPHNFTTPGAQTKS</sequence>
<dbReference type="EMBL" id="JAWDJW010009502">
    <property type="protein sequence ID" value="KAK3059339.1"/>
    <property type="molecule type" value="Genomic_DNA"/>
</dbReference>
<evidence type="ECO:0000313" key="1">
    <source>
        <dbReference type="EMBL" id="KAK3059339.1"/>
    </source>
</evidence>
<keyword evidence="2" id="KW-1185">Reference proteome</keyword>
<protein>
    <submittedName>
        <fullName evidence="1">Uncharacterized protein</fullName>
    </submittedName>
</protein>
<feature type="non-terminal residue" evidence="1">
    <location>
        <position position="1"/>
    </location>
</feature>
<gene>
    <name evidence="1" type="ORF">LTS18_011097</name>
</gene>
<proteinExistence type="predicted"/>
<reference evidence="1" key="1">
    <citation type="submission" date="2024-09" db="EMBL/GenBank/DDBJ databases">
        <title>Black Yeasts Isolated from many extreme environments.</title>
        <authorList>
            <person name="Coleine C."/>
            <person name="Stajich J.E."/>
            <person name="Selbmann L."/>
        </authorList>
    </citation>
    <scope>NUCLEOTIDE SEQUENCE</scope>
    <source>
        <strain evidence="1">CCFEE 5737</strain>
    </source>
</reference>
<dbReference type="Proteomes" id="UP001186974">
    <property type="component" value="Unassembled WGS sequence"/>
</dbReference>
<comment type="caution">
    <text evidence="1">The sequence shown here is derived from an EMBL/GenBank/DDBJ whole genome shotgun (WGS) entry which is preliminary data.</text>
</comment>
<name>A0ACC3CYZ3_9PEZI</name>
<accession>A0ACC3CYZ3</accession>
<evidence type="ECO:0000313" key="2">
    <source>
        <dbReference type="Proteomes" id="UP001186974"/>
    </source>
</evidence>